<dbReference type="EMBL" id="GBXM01088583">
    <property type="protein sequence ID" value="JAH19994.1"/>
    <property type="molecule type" value="Transcribed_RNA"/>
</dbReference>
<proteinExistence type="predicted"/>
<evidence type="ECO:0000313" key="1">
    <source>
        <dbReference type="EMBL" id="JAH19994.1"/>
    </source>
</evidence>
<reference evidence="1" key="1">
    <citation type="submission" date="2014-11" db="EMBL/GenBank/DDBJ databases">
        <authorList>
            <person name="Amaro Gonzalez C."/>
        </authorList>
    </citation>
    <scope>NUCLEOTIDE SEQUENCE</scope>
</reference>
<sequence length="27" mass="3114">MLWYLASKLTVVHYWPAVITAVGLPHF</sequence>
<accession>A0A0E9QT36</accession>
<reference evidence="1" key="2">
    <citation type="journal article" date="2015" name="Fish Shellfish Immunol.">
        <title>Early steps in the European eel (Anguilla anguilla)-Vibrio vulnificus interaction in the gills: Role of the RtxA13 toxin.</title>
        <authorList>
            <person name="Callol A."/>
            <person name="Pajuelo D."/>
            <person name="Ebbesson L."/>
            <person name="Teles M."/>
            <person name="MacKenzie S."/>
            <person name="Amaro C."/>
        </authorList>
    </citation>
    <scope>NUCLEOTIDE SEQUENCE</scope>
</reference>
<dbReference type="AlphaFoldDB" id="A0A0E9QT36"/>
<organism evidence="1">
    <name type="scientific">Anguilla anguilla</name>
    <name type="common">European freshwater eel</name>
    <name type="synonym">Muraena anguilla</name>
    <dbReference type="NCBI Taxonomy" id="7936"/>
    <lineage>
        <taxon>Eukaryota</taxon>
        <taxon>Metazoa</taxon>
        <taxon>Chordata</taxon>
        <taxon>Craniata</taxon>
        <taxon>Vertebrata</taxon>
        <taxon>Euteleostomi</taxon>
        <taxon>Actinopterygii</taxon>
        <taxon>Neopterygii</taxon>
        <taxon>Teleostei</taxon>
        <taxon>Anguilliformes</taxon>
        <taxon>Anguillidae</taxon>
        <taxon>Anguilla</taxon>
    </lineage>
</organism>
<name>A0A0E9QT36_ANGAN</name>
<protein>
    <submittedName>
        <fullName evidence="1">Uncharacterized protein</fullName>
    </submittedName>
</protein>